<accession>A0A165N7U5</accession>
<evidence type="ECO:0000313" key="1">
    <source>
        <dbReference type="EMBL" id="KZT66629.1"/>
    </source>
</evidence>
<protein>
    <submittedName>
        <fullName evidence="1">Uncharacterized protein</fullName>
    </submittedName>
</protein>
<keyword evidence="2" id="KW-1185">Reference proteome</keyword>
<evidence type="ECO:0000313" key="2">
    <source>
        <dbReference type="Proteomes" id="UP000076727"/>
    </source>
</evidence>
<sequence>MRRPHCIAIVFVRSSRSLDAEDNGGLAQKAGYAALHTKVLLASLPLVLNALCDLIAPTIPHPISGYPSHIHIDKSRHLR</sequence>
<gene>
    <name evidence="1" type="ORF">DAEQUDRAFT_445458</name>
</gene>
<name>A0A165N7U5_9APHY</name>
<organism evidence="1 2">
    <name type="scientific">Daedalea quercina L-15889</name>
    <dbReference type="NCBI Taxonomy" id="1314783"/>
    <lineage>
        <taxon>Eukaryota</taxon>
        <taxon>Fungi</taxon>
        <taxon>Dikarya</taxon>
        <taxon>Basidiomycota</taxon>
        <taxon>Agaricomycotina</taxon>
        <taxon>Agaricomycetes</taxon>
        <taxon>Polyporales</taxon>
        <taxon>Fomitopsis</taxon>
    </lineage>
</organism>
<dbReference type="EMBL" id="KV429086">
    <property type="protein sequence ID" value="KZT66629.1"/>
    <property type="molecule type" value="Genomic_DNA"/>
</dbReference>
<proteinExistence type="predicted"/>
<reference evidence="1 2" key="1">
    <citation type="journal article" date="2016" name="Mol. Biol. Evol.">
        <title>Comparative Genomics of Early-Diverging Mushroom-Forming Fungi Provides Insights into the Origins of Lignocellulose Decay Capabilities.</title>
        <authorList>
            <person name="Nagy L.G."/>
            <person name="Riley R."/>
            <person name="Tritt A."/>
            <person name="Adam C."/>
            <person name="Daum C."/>
            <person name="Floudas D."/>
            <person name="Sun H."/>
            <person name="Yadav J.S."/>
            <person name="Pangilinan J."/>
            <person name="Larsson K.H."/>
            <person name="Matsuura K."/>
            <person name="Barry K."/>
            <person name="Labutti K."/>
            <person name="Kuo R."/>
            <person name="Ohm R.A."/>
            <person name="Bhattacharya S.S."/>
            <person name="Shirouzu T."/>
            <person name="Yoshinaga Y."/>
            <person name="Martin F.M."/>
            <person name="Grigoriev I.V."/>
            <person name="Hibbett D.S."/>
        </authorList>
    </citation>
    <scope>NUCLEOTIDE SEQUENCE [LARGE SCALE GENOMIC DNA]</scope>
    <source>
        <strain evidence="1 2">L-15889</strain>
    </source>
</reference>
<dbReference type="AlphaFoldDB" id="A0A165N7U5"/>
<dbReference type="Proteomes" id="UP000076727">
    <property type="component" value="Unassembled WGS sequence"/>
</dbReference>